<keyword evidence="3" id="KW-1185">Reference proteome</keyword>
<reference evidence="2 3" key="1">
    <citation type="submission" date="2016-03" db="EMBL/GenBank/DDBJ databases">
        <title>Acetic acid bacteria sequencing.</title>
        <authorList>
            <person name="Brandt J."/>
            <person name="Jakob F."/>
            <person name="Vogel R.F."/>
        </authorList>
    </citation>
    <scope>NUCLEOTIDE SEQUENCE [LARGE SCALE GENOMIC DNA]</scope>
    <source>
        <strain evidence="2 3">NBRC 101099</strain>
    </source>
</reference>
<organism evidence="2 3">
    <name type="scientific">Neoasaia chiangmaiensis</name>
    <dbReference type="NCBI Taxonomy" id="320497"/>
    <lineage>
        <taxon>Bacteria</taxon>
        <taxon>Pseudomonadati</taxon>
        <taxon>Pseudomonadota</taxon>
        <taxon>Alphaproteobacteria</taxon>
        <taxon>Acetobacterales</taxon>
        <taxon>Acetobacteraceae</taxon>
        <taxon>Neoasaia</taxon>
    </lineage>
</organism>
<protein>
    <submittedName>
        <fullName evidence="2">Uncharacterized protein</fullName>
    </submittedName>
</protein>
<evidence type="ECO:0000313" key="3">
    <source>
        <dbReference type="Proteomes" id="UP000188604"/>
    </source>
</evidence>
<dbReference type="EMBL" id="CP014691">
    <property type="protein sequence ID" value="AQS88772.1"/>
    <property type="molecule type" value="Genomic_DNA"/>
</dbReference>
<sequence length="69" mass="7801">MSDLDQIMRTGERIPLPGEPRPPRFRPFLWVAAILVMIAIGIEVFWPIPKSRPLPFCGNAGQNAECVKR</sequence>
<keyword evidence="1" id="KW-0812">Transmembrane</keyword>
<accession>A0A1U9KSN5</accession>
<proteinExistence type="predicted"/>
<dbReference type="KEGG" id="nch:A0U93_13520"/>
<evidence type="ECO:0000256" key="1">
    <source>
        <dbReference type="SAM" id="Phobius"/>
    </source>
</evidence>
<feature type="transmembrane region" description="Helical" evidence="1">
    <location>
        <begin position="28"/>
        <end position="46"/>
    </location>
</feature>
<name>A0A1U9KSN5_9PROT</name>
<gene>
    <name evidence="2" type="ORF">A0U93_13520</name>
</gene>
<dbReference type="Proteomes" id="UP000188604">
    <property type="component" value="Chromosome"/>
</dbReference>
<keyword evidence="1" id="KW-0472">Membrane</keyword>
<keyword evidence="1" id="KW-1133">Transmembrane helix</keyword>
<evidence type="ECO:0000313" key="2">
    <source>
        <dbReference type="EMBL" id="AQS88772.1"/>
    </source>
</evidence>
<dbReference type="AlphaFoldDB" id="A0A1U9KSN5"/>